<evidence type="ECO:0000313" key="2">
    <source>
        <dbReference type="Proteomes" id="UP001163321"/>
    </source>
</evidence>
<gene>
    <name evidence="1" type="ORF">PsorP6_015552</name>
</gene>
<dbReference type="EMBL" id="CM047589">
    <property type="protein sequence ID" value="KAI9920458.1"/>
    <property type="molecule type" value="Genomic_DNA"/>
</dbReference>
<sequence>MMEKNKIAVEDYGLTQQDVVFIKEIIWGGTLPELNGVLCGRSSDQRFLYGIVNNTQSGLDVDKLDYFMRD</sequence>
<accession>A0ACC0WQV2</accession>
<name>A0ACC0WQV2_9STRA</name>
<proteinExistence type="predicted"/>
<comment type="caution">
    <text evidence="1">The sequence shown here is derived from an EMBL/GenBank/DDBJ whole genome shotgun (WGS) entry which is preliminary data.</text>
</comment>
<dbReference type="Proteomes" id="UP001163321">
    <property type="component" value="Chromosome 10"/>
</dbReference>
<keyword evidence="2" id="KW-1185">Reference proteome</keyword>
<evidence type="ECO:0000313" key="1">
    <source>
        <dbReference type="EMBL" id="KAI9920458.1"/>
    </source>
</evidence>
<protein>
    <submittedName>
        <fullName evidence="1">Uncharacterized protein</fullName>
    </submittedName>
</protein>
<reference evidence="1 2" key="1">
    <citation type="journal article" date="2022" name="bioRxiv">
        <title>The genome of the oomycete Peronosclerospora sorghi, a cosmopolitan pathogen of maize and sorghum, is inflated with dispersed pseudogenes.</title>
        <authorList>
            <person name="Fletcher K."/>
            <person name="Martin F."/>
            <person name="Isakeit T."/>
            <person name="Cavanaugh K."/>
            <person name="Magill C."/>
            <person name="Michelmore R."/>
        </authorList>
    </citation>
    <scope>NUCLEOTIDE SEQUENCE [LARGE SCALE GENOMIC DNA]</scope>
    <source>
        <strain evidence="1">P6</strain>
    </source>
</reference>
<organism evidence="1 2">
    <name type="scientific">Peronosclerospora sorghi</name>
    <dbReference type="NCBI Taxonomy" id="230839"/>
    <lineage>
        <taxon>Eukaryota</taxon>
        <taxon>Sar</taxon>
        <taxon>Stramenopiles</taxon>
        <taxon>Oomycota</taxon>
        <taxon>Peronosporomycetes</taxon>
        <taxon>Peronosporales</taxon>
        <taxon>Peronosporaceae</taxon>
        <taxon>Peronosclerospora</taxon>
    </lineage>
</organism>